<dbReference type="SUPFAM" id="SSF52218">
    <property type="entry name" value="Flavoproteins"/>
    <property type="match status" value="1"/>
</dbReference>
<feature type="domain" description="FAD-binding FR-type" evidence="7">
    <location>
        <begin position="203"/>
        <end position="316"/>
    </location>
</feature>
<dbReference type="InterPro" id="IPR017927">
    <property type="entry name" value="FAD-bd_FR_type"/>
</dbReference>
<comment type="caution">
    <text evidence="8">The sequence shown here is derived from an EMBL/GenBank/DDBJ whole genome shotgun (WGS) entry which is preliminary data.</text>
</comment>
<dbReference type="GO" id="GO:0003958">
    <property type="term" value="F:NADPH-hemoprotein reductase activity"/>
    <property type="evidence" value="ECO:0007669"/>
    <property type="project" value="UniProtKB-EC"/>
</dbReference>
<dbReference type="PANTHER" id="PTHR19384">
    <property type="entry name" value="NITRIC OXIDE SYNTHASE-RELATED"/>
    <property type="match status" value="1"/>
</dbReference>
<dbReference type="PANTHER" id="PTHR19384:SF17">
    <property type="entry name" value="NADPH--CYTOCHROME P450 REDUCTASE"/>
    <property type="match status" value="1"/>
</dbReference>
<reference evidence="8" key="1">
    <citation type="submission" date="2017-05" db="EMBL/GenBank/DDBJ databases">
        <title>Complete and WGS of Bordetella genogroups.</title>
        <authorList>
            <person name="Spilker T."/>
            <person name="Lipuma J."/>
        </authorList>
    </citation>
    <scope>NUCLEOTIDE SEQUENCE</scope>
    <source>
        <strain evidence="8">AU21707</strain>
    </source>
</reference>
<keyword evidence="2" id="KW-0288">FMN</keyword>
<sequence>MTIGTAAGARAGDAVLVVHASQTGQALALASATARVLRASGLSAHAASIEHVDAKRLAAWPSVLFVASTYGEGDPPDAAADFAGKAMARAADLPGLRYAVLALGDRGYRNFCGFGHRLSAWLRAAGATPLFETVEVDRGDPAALQRWRTQLAVLQPQAMADADSHVDTGIDSGLDGSSHNRPNGRPNDRLDGAADADPFGVAAPLATWRLVQRMHVNEGSSGAPCFHLALAPQDGAADWQAGDIAEIALPGNTGTQAMRDYSIASLPADGAIHLLVRQRRDAEGRLGPGSRWLTLDAPLGSALRLRIRPNPNFHGPADDRPMILIGNGTGIAGLRAHLKARAARGHHRNWLLFGERHEAHDRPYGSDIDAWRQAGVLERLDRAYSRDLPARRLVQHALRDAADLLRAWVAAGAALYVCGSATGMARGVDETLREILGDAGLHALSRAGRYRRDVY</sequence>
<protein>
    <recommendedName>
        <fullName evidence="4">NADPH--hemoprotein reductase</fullName>
        <ecNumber evidence="4">1.6.2.4</ecNumber>
    </recommendedName>
</protein>
<dbReference type="InterPro" id="IPR039261">
    <property type="entry name" value="FNR_nucleotide-bd"/>
</dbReference>
<keyword evidence="9" id="KW-1185">Reference proteome</keyword>
<accession>A0A261RB10</accession>
<dbReference type="Proteomes" id="UP000216857">
    <property type="component" value="Unassembled WGS sequence"/>
</dbReference>
<evidence type="ECO:0000256" key="3">
    <source>
        <dbReference type="ARBA" id="ARBA00022982"/>
    </source>
</evidence>
<dbReference type="InterPro" id="IPR001709">
    <property type="entry name" value="Flavoprot_Pyr_Nucl_cyt_Rdtase"/>
</dbReference>
<dbReference type="Gene3D" id="2.40.30.10">
    <property type="entry name" value="Translation factors"/>
    <property type="match status" value="1"/>
</dbReference>
<dbReference type="InterPro" id="IPR017938">
    <property type="entry name" value="Riboflavin_synthase-like_b-brl"/>
</dbReference>
<dbReference type="PROSITE" id="PS50902">
    <property type="entry name" value="FLAVODOXIN_LIKE"/>
    <property type="match status" value="1"/>
</dbReference>
<dbReference type="Pfam" id="PF00175">
    <property type="entry name" value="NAD_binding_1"/>
    <property type="match status" value="1"/>
</dbReference>
<keyword evidence="3" id="KW-0249">Electron transport</keyword>
<dbReference type="GO" id="GO:0050660">
    <property type="term" value="F:flavin adenine dinucleotide binding"/>
    <property type="evidence" value="ECO:0007669"/>
    <property type="project" value="TreeGrafter"/>
</dbReference>
<dbReference type="InterPro" id="IPR029039">
    <property type="entry name" value="Flavoprotein-like_sf"/>
</dbReference>
<dbReference type="PROSITE" id="PS51384">
    <property type="entry name" value="FAD_FR"/>
    <property type="match status" value="1"/>
</dbReference>
<evidence type="ECO:0000313" key="9">
    <source>
        <dbReference type="Proteomes" id="UP000216857"/>
    </source>
</evidence>
<dbReference type="Gene3D" id="3.40.50.360">
    <property type="match status" value="1"/>
</dbReference>
<dbReference type="AlphaFoldDB" id="A0A261RB10"/>
<keyword evidence="3" id="KW-0813">Transport</keyword>
<name>A0A261RB10_9BORD</name>
<evidence type="ECO:0000313" key="8">
    <source>
        <dbReference type="EMBL" id="OZI21553.1"/>
    </source>
</evidence>
<evidence type="ECO:0000256" key="2">
    <source>
        <dbReference type="ARBA" id="ARBA00022643"/>
    </source>
</evidence>
<evidence type="ECO:0000256" key="4">
    <source>
        <dbReference type="ARBA" id="ARBA00023797"/>
    </source>
</evidence>
<dbReference type="SUPFAM" id="SSF52343">
    <property type="entry name" value="Ferredoxin reductase-like, C-terminal NADP-linked domain"/>
    <property type="match status" value="1"/>
</dbReference>
<dbReference type="Gene3D" id="3.40.50.80">
    <property type="entry name" value="Nucleotide-binding domain of ferredoxin-NADP reductase (FNR) module"/>
    <property type="match status" value="1"/>
</dbReference>
<dbReference type="Pfam" id="PF00258">
    <property type="entry name" value="Flavodoxin_1"/>
    <property type="match status" value="1"/>
</dbReference>
<dbReference type="PRINTS" id="PR00371">
    <property type="entry name" value="FPNCR"/>
</dbReference>
<dbReference type="EMBL" id="NEVJ01000003">
    <property type="protein sequence ID" value="OZI21553.1"/>
    <property type="molecule type" value="Genomic_DNA"/>
</dbReference>
<dbReference type="GO" id="GO:0010181">
    <property type="term" value="F:FMN binding"/>
    <property type="evidence" value="ECO:0007669"/>
    <property type="project" value="InterPro"/>
</dbReference>
<evidence type="ECO:0000259" key="6">
    <source>
        <dbReference type="PROSITE" id="PS50902"/>
    </source>
</evidence>
<dbReference type="InterPro" id="IPR001433">
    <property type="entry name" value="OxRdtase_FAD/NAD-bd"/>
</dbReference>
<proteinExistence type="predicted"/>
<evidence type="ECO:0000259" key="7">
    <source>
        <dbReference type="PROSITE" id="PS51384"/>
    </source>
</evidence>
<dbReference type="InterPro" id="IPR008254">
    <property type="entry name" value="Flavodoxin/NO_synth"/>
</dbReference>
<dbReference type="CDD" id="cd06200">
    <property type="entry name" value="SiR_like1"/>
    <property type="match status" value="1"/>
</dbReference>
<evidence type="ECO:0000256" key="5">
    <source>
        <dbReference type="SAM" id="MobiDB-lite"/>
    </source>
</evidence>
<feature type="domain" description="Flavodoxin-like" evidence="6">
    <location>
        <begin position="15"/>
        <end position="152"/>
    </location>
</feature>
<organism evidence="8 9">
    <name type="scientific">Bordetella genomosp. 9</name>
    <dbReference type="NCBI Taxonomy" id="1416803"/>
    <lineage>
        <taxon>Bacteria</taxon>
        <taxon>Pseudomonadati</taxon>
        <taxon>Pseudomonadota</taxon>
        <taxon>Betaproteobacteria</taxon>
        <taxon>Burkholderiales</taxon>
        <taxon>Alcaligenaceae</taxon>
        <taxon>Bordetella</taxon>
    </lineage>
</organism>
<evidence type="ECO:0000256" key="1">
    <source>
        <dbReference type="ARBA" id="ARBA00022630"/>
    </source>
</evidence>
<keyword evidence="1" id="KW-0285">Flavoprotein</keyword>
<dbReference type="SUPFAM" id="SSF63380">
    <property type="entry name" value="Riboflavin synthase domain-like"/>
    <property type="match status" value="1"/>
</dbReference>
<dbReference type="InterPro" id="IPR001094">
    <property type="entry name" value="Flavdoxin-like"/>
</dbReference>
<dbReference type="PRINTS" id="PR00369">
    <property type="entry name" value="FLAVODOXIN"/>
</dbReference>
<gene>
    <name evidence="8" type="ORF">CAL26_25775</name>
</gene>
<dbReference type="EC" id="1.6.2.4" evidence="4"/>
<dbReference type="GO" id="GO:0005829">
    <property type="term" value="C:cytosol"/>
    <property type="evidence" value="ECO:0007669"/>
    <property type="project" value="TreeGrafter"/>
</dbReference>
<feature type="region of interest" description="Disordered" evidence="5">
    <location>
        <begin position="162"/>
        <end position="196"/>
    </location>
</feature>